<evidence type="ECO:0000313" key="1">
    <source>
        <dbReference type="EMBL" id="CAG8982013.1"/>
    </source>
</evidence>
<accession>A0A9N9LW60</accession>
<dbReference type="Proteomes" id="UP000701801">
    <property type="component" value="Unassembled WGS sequence"/>
</dbReference>
<proteinExistence type="predicted"/>
<comment type="caution">
    <text evidence="1">The sequence shown here is derived from an EMBL/GenBank/DDBJ whole genome shotgun (WGS) entry which is preliminary data.</text>
</comment>
<sequence>MERAAVVQLVDFEAEDDEIEAGGESVLRLPGSHQADLESVRRFSFDQPPWIAPWIESTSATTISSSLSSETILEAGGLNVDIHWCREGRN</sequence>
<organism evidence="1 2">
    <name type="scientific">Hymenoscyphus albidus</name>
    <dbReference type="NCBI Taxonomy" id="595503"/>
    <lineage>
        <taxon>Eukaryota</taxon>
        <taxon>Fungi</taxon>
        <taxon>Dikarya</taxon>
        <taxon>Ascomycota</taxon>
        <taxon>Pezizomycotina</taxon>
        <taxon>Leotiomycetes</taxon>
        <taxon>Helotiales</taxon>
        <taxon>Helotiaceae</taxon>
        <taxon>Hymenoscyphus</taxon>
    </lineage>
</organism>
<evidence type="ECO:0000313" key="2">
    <source>
        <dbReference type="Proteomes" id="UP000701801"/>
    </source>
</evidence>
<dbReference type="EMBL" id="CAJVRM010000551">
    <property type="protein sequence ID" value="CAG8982013.1"/>
    <property type="molecule type" value="Genomic_DNA"/>
</dbReference>
<dbReference type="AlphaFoldDB" id="A0A9N9LW60"/>
<reference evidence="1" key="1">
    <citation type="submission" date="2021-07" db="EMBL/GenBank/DDBJ databases">
        <authorList>
            <person name="Durling M."/>
        </authorList>
    </citation>
    <scope>NUCLEOTIDE SEQUENCE</scope>
</reference>
<gene>
    <name evidence="1" type="ORF">HYALB_00004882</name>
</gene>
<name>A0A9N9LW60_9HELO</name>
<protein>
    <submittedName>
        <fullName evidence="1">Uncharacterized protein</fullName>
    </submittedName>
</protein>
<keyword evidence="2" id="KW-1185">Reference proteome</keyword>